<dbReference type="Gene3D" id="1.10.10.10">
    <property type="entry name" value="Winged helix-like DNA-binding domain superfamily/Winged helix DNA-binding domain"/>
    <property type="match status" value="1"/>
</dbReference>
<dbReference type="Pfam" id="PF00196">
    <property type="entry name" value="GerE"/>
    <property type="match status" value="1"/>
</dbReference>
<dbReference type="InterPro" id="IPR027417">
    <property type="entry name" value="P-loop_NTPase"/>
</dbReference>
<dbReference type="InterPro" id="IPR000792">
    <property type="entry name" value="Tscrpt_reg_LuxR_C"/>
</dbReference>
<gene>
    <name evidence="3" type="ORF">ACFQGL_08360</name>
</gene>
<organism evidence="3 4">
    <name type="scientific">Micromonospora vulcania</name>
    <dbReference type="NCBI Taxonomy" id="1441873"/>
    <lineage>
        <taxon>Bacteria</taxon>
        <taxon>Bacillati</taxon>
        <taxon>Actinomycetota</taxon>
        <taxon>Actinomycetes</taxon>
        <taxon>Micromonosporales</taxon>
        <taxon>Micromonosporaceae</taxon>
        <taxon>Micromonospora</taxon>
    </lineage>
</organism>
<dbReference type="InterPro" id="IPR016032">
    <property type="entry name" value="Sig_transdc_resp-reg_C-effctor"/>
</dbReference>
<name>A0ABW1H4S3_9ACTN</name>
<dbReference type="Gene3D" id="3.40.50.300">
    <property type="entry name" value="P-loop containing nucleotide triphosphate hydrolases"/>
    <property type="match status" value="1"/>
</dbReference>
<keyword evidence="1" id="KW-0238">DNA-binding</keyword>
<dbReference type="EMBL" id="JBHSQS010000004">
    <property type="protein sequence ID" value="MFC5923351.1"/>
    <property type="molecule type" value="Genomic_DNA"/>
</dbReference>
<evidence type="ECO:0000259" key="2">
    <source>
        <dbReference type="PROSITE" id="PS50043"/>
    </source>
</evidence>
<proteinExistence type="predicted"/>
<dbReference type="PROSITE" id="PS50043">
    <property type="entry name" value="HTH_LUXR_2"/>
    <property type="match status" value="1"/>
</dbReference>
<evidence type="ECO:0000313" key="4">
    <source>
        <dbReference type="Proteomes" id="UP001596226"/>
    </source>
</evidence>
<sequence>MLTGRDGLLAEARTALVRADGAVLLGPPGVGRTALARAVVADLPPRLFAEVWITATEASKEVPFGALGRLLTGGHPALHPALVHSTVLAALAERCGSGRTPVLVVDDAHLLDGPSAGVLLGLVQARAVRALVTARSGVPAPDAVVALWKDAGLSRLLVPPLTEDAVGALARERLAGPVSRSTTELLWQWTGGLPQLAAALIDHGRDVGALVRDTDQWRWRAGLAVPVQVADLLDRELDRVGRSGEDALAALALGGPLPLSVVEEAASPELVADLEQLGMVRSEQSDEQVLVRLRHPMLGAAVRRRMSPARRRRVSAALLANSRRAPSTRGPYAMASALWAVHAGQPVGPQELIRSASLCLYADPAASEQLARRAWERGGGARAAIALGSALVEQGRTAEAYEALVAAGRHAEATGDPAAQVTVGVALAGHRAWVGREPRRAYDDLRRLRADAEAAGDLAGRAEAAAVAVLVQLFGGQAARALAGARDLLEQAPPPGAQLRVTLASVAALVLTGRTEEAVRVGRAVVEAVERAGSSALPYARGMAGAALALAELWRQPTPTGPVTDPAAGRWPLPPDPLVSGLSHTAWPVFDGYAQRVSGDRAGAISRLRDAVAQQAGGEGLFRSEASGWLAVTLAEDGRPDEAETVLREHPVDEVALVPGLGPWARAAVAVASGRRARAGELMDEAIVVAHASGCWLVELGYLIYAAHLDPVAGPARYADRIAEAIGHVDAERLVTAGRAVIALAGRNPTVMLEHAHRLMDMNMTGEALKVADEVGRRAGTADSARLAVDLRTRLRAAVPGDPARVAGLTVREAQIAGFAARGLSDREIAEQLVLSVRTVQTHLGRAYRKLAVTSRRELSDALRLAA</sequence>
<dbReference type="SUPFAM" id="SSF52540">
    <property type="entry name" value="P-loop containing nucleoside triphosphate hydrolases"/>
    <property type="match status" value="1"/>
</dbReference>
<dbReference type="InterPro" id="IPR036388">
    <property type="entry name" value="WH-like_DNA-bd_sf"/>
</dbReference>
<dbReference type="PRINTS" id="PR00038">
    <property type="entry name" value="HTHLUXR"/>
</dbReference>
<protein>
    <submittedName>
        <fullName evidence="3">LuxR C-terminal-related transcriptional regulator</fullName>
    </submittedName>
</protein>
<comment type="caution">
    <text evidence="3">The sequence shown here is derived from an EMBL/GenBank/DDBJ whole genome shotgun (WGS) entry which is preliminary data.</text>
</comment>
<keyword evidence="4" id="KW-1185">Reference proteome</keyword>
<dbReference type="SUPFAM" id="SSF46894">
    <property type="entry name" value="C-terminal effector domain of the bipartite response regulators"/>
    <property type="match status" value="1"/>
</dbReference>
<dbReference type="PANTHER" id="PTHR43214">
    <property type="entry name" value="TWO-COMPONENT RESPONSE REGULATOR"/>
    <property type="match status" value="1"/>
</dbReference>
<dbReference type="InterPro" id="IPR039420">
    <property type="entry name" value="WalR-like"/>
</dbReference>
<dbReference type="SMART" id="SM00421">
    <property type="entry name" value="HTH_LUXR"/>
    <property type="match status" value="1"/>
</dbReference>
<evidence type="ECO:0000256" key="1">
    <source>
        <dbReference type="ARBA" id="ARBA00023125"/>
    </source>
</evidence>
<evidence type="ECO:0000313" key="3">
    <source>
        <dbReference type="EMBL" id="MFC5923351.1"/>
    </source>
</evidence>
<accession>A0ABW1H4S3</accession>
<dbReference type="Proteomes" id="UP001596226">
    <property type="component" value="Unassembled WGS sequence"/>
</dbReference>
<dbReference type="CDD" id="cd06170">
    <property type="entry name" value="LuxR_C_like"/>
    <property type="match status" value="1"/>
</dbReference>
<reference evidence="4" key="1">
    <citation type="journal article" date="2019" name="Int. J. Syst. Evol. Microbiol.">
        <title>The Global Catalogue of Microorganisms (GCM) 10K type strain sequencing project: providing services to taxonomists for standard genome sequencing and annotation.</title>
        <authorList>
            <consortium name="The Broad Institute Genomics Platform"/>
            <consortium name="The Broad Institute Genome Sequencing Center for Infectious Disease"/>
            <person name="Wu L."/>
            <person name="Ma J."/>
        </authorList>
    </citation>
    <scope>NUCLEOTIDE SEQUENCE [LARGE SCALE GENOMIC DNA]</scope>
    <source>
        <strain evidence="4">CGMCC 4.7144</strain>
    </source>
</reference>
<dbReference type="RefSeq" id="WP_377507897.1">
    <property type="nucleotide sequence ID" value="NZ_JBHSQS010000004.1"/>
</dbReference>
<feature type="domain" description="HTH luxR-type" evidence="2">
    <location>
        <begin position="802"/>
        <end position="867"/>
    </location>
</feature>